<dbReference type="CDD" id="cd06257">
    <property type="entry name" value="DnaJ"/>
    <property type="match status" value="1"/>
</dbReference>
<keyword evidence="7" id="KW-0812">Transmembrane</keyword>
<dbReference type="STRING" id="61395.A0A1Y1W4U0"/>
<feature type="transmembrane region" description="Helical" evidence="7">
    <location>
        <begin position="105"/>
        <end position="130"/>
    </location>
</feature>
<evidence type="ECO:0000256" key="2">
    <source>
        <dbReference type="ARBA" id="ARBA00023136"/>
    </source>
</evidence>
<dbReference type="InterPro" id="IPR036869">
    <property type="entry name" value="J_dom_sf"/>
</dbReference>
<keyword evidence="3" id="KW-0564">Palmitate</keyword>
<keyword evidence="10" id="KW-1185">Reference proteome</keyword>
<evidence type="ECO:0000313" key="10">
    <source>
        <dbReference type="Proteomes" id="UP000193922"/>
    </source>
</evidence>
<dbReference type="InterPro" id="IPR001623">
    <property type="entry name" value="DnaJ_domain"/>
</dbReference>
<evidence type="ECO:0000256" key="4">
    <source>
        <dbReference type="ARBA" id="ARBA00023186"/>
    </source>
</evidence>
<sequence>MTRPFSDRASERTLTTDTPSDPGSLYVILGVDTAATPGEIKRAYRRLALQYHPDRSPTTSQRFVSIQHAYDILSDERMRRIYDRYGDLGIQMAGRMGGEILDPHVSNLLSALAFVSALVAMLLIVFFALLARRVDMQRPWPFSAVFMPLWTIDGLVLVSVCWAYCLKIETEATRADDDRRSRKPAAPPPMRGTMVMQVRATDQQPGCADEATALLDRQDQRQRDRRIGGGGDAGG</sequence>
<keyword evidence="2 7" id="KW-0472">Membrane</keyword>
<feature type="region of interest" description="Disordered" evidence="6">
    <location>
        <begin position="175"/>
        <end position="194"/>
    </location>
</feature>
<feature type="domain" description="J" evidence="8">
    <location>
        <begin position="24"/>
        <end position="86"/>
    </location>
</feature>
<feature type="transmembrane region" description="Helical" evidence="7">
    <location>
        <begin position="142"/>
        <end position="165"/>
    </location>
</feature>
<dbReference type="Gene3D" id="1.10.287.110">
    <property type="entry name" value="DnaJ domain"/>
    <property type="match status" value="1"/>
</dbReference>
<dbReference type="RefSeq" id="XP_040742309.1">
    <property type="nucleotide sequence ID" value="XM_040883872.1"/>
</dbReference>
<dbReference type="OrthoDB" id="10250354at2759"/>
<proteinExistence type="predicted"/>
<dbReference type="SMART" id="SM00271">
    <property type="entry name" value="DnaJ"/>
    <property type="match status" value="1"/>
</dbReference>
<keyword evidence="5" id="KW-0449">Lipoprotein</keyword>
<dbReference type="Pfam" id="PF00226">
    <property type="entry name" value="DnaJ"/>
    <property type="match status" value="1"/>
</dbReference>
<comment type="caution">
    <text evidence="9">The sequence shown here is derived from an EMBL/GenBank/DDBJ whole genome shotgun (WGS) entry which is preliminary data.</text>
</comment>
<keyword evidence="4" id="KW-0143">Chaperone</keyword>
<organism evidence="9 10">
    <name type="scientific">Linderina pennispora</name>
    <dbReference type="NCBI Taxonomy" id="61395"/>
    <lineage>
        <taxon>Eukaryota</taxon>
        <taxon>Fungi</taxon>
        <taxon>Fungi incertae sedis</taxon>
        <taxon>Zoopagomycota</taxon>
        <taxon>Kickxellomycotina</taxon>
        <taxon>Kickxellomycetes</taxon>
        <taxon>Kickxellales</taxon>
        <taxon>Kickxellaceae</taxon>
        <taxon>Linderina</taxon>
    </lineage>
</organism>
<comment type="subcellular location">
    <subcellularLocation>
        <location evidence="1">Membrane</location>
        <topology evidence="1">Lipid-anchor</topology>
    </subcellularLocation>
</comment>
<dbReference type="GO" id="GO:0016020">
    <property type="term" value="C:membrane"/>
    <property type="evidence" value="ECO:0007669"/>
    <property type="project" value="UniProtKB-SubCell"/>
</dbReference>
<dbReference type="PRINTS" id="PR00625">
    <property type="entry name" value="JDOMAIN"/>
</dbReference>
<evidence type="ECO:0000313" key="9">
    <source>
        <dbReference type="EMBL" id="ORX68527.1"/>
    </source>
</evidence>
<gene>
    <name evidence="9" type="ORF">DL89DRAFT_179102</name>
</gene>
<dbReference type="PANTHER" id="PTHR44027:SF7">
    <property type="entry name" value="DNAJ HOMOLOG SUBFAMILY C MEMBER 5 HOMOLOG"/>
    <property type="match status" value="1"/>
</dbReference>
<reference evidence="9 10" key="1">
    <citation type="submission" date="2016-07" db="EMBL/GenBank/DDBJ databases">
        <title>Pervasive Adenine N6-methylation of Active Genes in Fungi.</title>
        <authorList>
            <consortium name="DOE Joint Genome Institute"/>
            <person name="Mondo S.J."/>
            <person name="Dannebaum R.O."/>
            <person name="Kuo R.C."/>
            <person name="Labutti K."/>
            <person name="Haridas S."/>
            <person name="Kuo A."/>
            <person name="Salamov A."/>
            <person name="Ahrendt S.R."/>
            <person name="Lipzen A."/>
            <person name="Sullivan W."/>
            <person name="Andreopoulos W.B."/>
            <person name="Clum A."/>
            <person name="Lindquist E."/>
            <person name="Daum C."/>
            <person name="Ramamoorthy G.K."/>
            <person name="Gryganskyi A."/>
            <person name="Culley D."/>
            <person name="Magnuson J.K."/>
            <person name="James T.Y."/>
            <person name="O'Malley M.A."/>
            <person name="Stajich J.E."/>
            <person name="Spatafora J.W."/>
            <person name="Visel A."/>
            <person name="Grigoriev I.V."/>
        </authorList>
    </citation>
    <scope>NUCLEOTIDE SEQUENCE [LARGE SCALE GENOMIC DNA]</scope>
    <source>
        <strain evidence="9 10">ATCC 12442</strain>
    </source>
</reference>
<dbReference type="PROSITE" id="PS50076">
    <property type="entry name" value="DNAJ_2"/>
    <property type="match status" value="1"/>
</dbReference>
<dbReference type="InterPro" id="IPR051434">
    <property type="entry name" value="DnaJ_C_subfamily_member5"/>
</dbReference>
<dbReference type="PANTHER" id="PTHR44027">
    <property type="entry name" value="DNAJ HOMOLOG SUBFAMILY C MEMBER 5 HOMOLOG"/>
    <property type="match status" value="1"/>
</dbReference>
<protein>
    <submittedName>
        <fullName evidence="9">DnaJ-domain-containing protein</fullName>
    </submittedName>
</protein>
<evidence type="ECO:0000259" key="8">
    <source>
        <dbReference type="PROSITE" id="PS50076"/>
    </source>
</evidence>
<accession>A0A1Y1W4U0</accession>
<feature type="region of interest" description="Disordered" evidence="6">
    <location>
        <begin position="213"/>
        <end position="235"/>
    </location>
</feature>
<dbReference type="GO" id="GO:0005737">
    <property type="term" value="C:cytoplasm"/>
    <property type="evidence" value="ECO:0007669"/>
    <property type="project" value="UniProtKB-ARBA"/>
</dbReference>
<dbReference type="Proteomes" id="UP000193922">
    <property type="component" value="Unassembled WGS sequence"/>
</dbReference>
<dbReference type="InterPro" id="IPR018253">
    <property type="entry name" value="DnaJ_domain_CS"/>
</dbReference>
<dbReference type="AlphaFoldDB" id="A0A1Y1W4U0"/>
<dbReference type="SUPFAM" id="SSF46565">
    <property type="entry name" value="Chaperone J-domain"/>
    <property type="match status" value="1"/>
</dbReference>
<feature type="compositionally biased region" description="Basic and acidic residues" evidence="6">
    <location>
        <begin position="216"/>
        <end position="227"/>
    </location>
</feature>
<dbReference type="PROSITE" id="PS00636">
    <property type="entry name" value="DNAJ_1"/>
    <property type="match status" value="1"/>
</dbReference>
<evidence type="ECO:0000256" key="1">
    <source>
        <dbReference type="ARBA" id="ARBA00004635"/>
    </source>
</evidence>
<dbReference type="EMBL" id="MCFD01000009">
    <property type="protein sequence ID" value="ORX68527.1"/>
    <property type="molecule type" value="Genomic_DNA"/>
</dbReference>
<evidence type="ECO:0000256" key="5">
    <source>
        <dbReference type="ARBA" id="ARBA00023288"/>
    </source>
</evidence>
<evidence type="ECO:0000256" key="6">
    <source>
        <dbReference type="SAM" id="MobiDB-lite"/>
    </source>
</evidence>
<name>A0A1Y1W4U0_9FUNG</name>
<evidence type="ECO:0000256" key="3">
    <source>
        <dbReference type="ARBA" id="ARBA00023139"/>
    </source>
</evidence>
<keyword evidence="7" id="KW-1133">Transmembrane helix</keyword>
<dbReference type="GeneID" id="63800520"/>
<evidence type="ECO:0000256" key="7">
    <source>
        <dbReference type="SAM" id="Phobius"/>
    </source>
</evidence>